<keyword evidence="1" id="KW-0812">Transmembrane</keyword>
<dbReference type="EMBL" id="CAWYQH010000130">
    <property type="protein sequence ID" value="CAK8692878.1"/>
    <property type="molecule type" value="Genomic_DNA"/>
</dbReference>
<keyword evidence="1" id="KW-1133">Transmembrane helix</keyword>
<protein>
    <submittedName>
        <fullName evidence="2">Uncharacterized protein</fullName>
    </submittedName>
</protein>
<feature type="transmembrane region" description="Helical" evidence="1">
    <location>
        <begin position="7"/>
        <end position="33"/>
    </location>
</feature>
<keyword evidence="3" id="KW-1185">Reference proteome</keyword>
<evidence type="ECO:0000313" key="3">
    <source>
        <dbReference type="Proteomes" id="UP001642483"/>
    </source>
</evidence>
<feature type="transmembrane region" description="Helical" evidence="1">
    <location>
        <begin position="84"/>
        <end position="102"/>
    </location>
</feature>
<reference evidence="2 3" key="1">
    <citation type="submission" date="2024-02" db="EMBL/GenBank/DDBJ databases">
        <authorList>
            <person name="Daric V."/>
            <person name="Darras S."/>
        </authorList>
    </citation>
    <scope>NUCLEOTIDE SEQUENCE [LARGE SCALE GENOMIC DNA]</scope>
</reference>
<feature type="transmembrane region" description="Helical" evidence="1">
    <location>
        <begin position="122"/>
        <end position="143"/>
    </location>
</feature>
<evidence type="ECO:0000313" key="2">
    <source>
        <dbReference type="EMBL" id="CAK8692878.1"/>
    </source>
</evidence>
<sequence length="179" mass="19009">MKVAKVVLVLALIEMTLAVICVILKGFGVATALENTHIYHGQGLEEFFSNVPTIPGLTAMTAGVLGLCIGCGKKATVCLINSHIICCIVAAAISIGAIYRDVLAAITLSTSTNVTPYHSTKLLLGVDICLIILQLNSFGLFLMSAYFVCHFIPGACCSCRQCCGEVEYQQLKTTDDSTI</sequence>
<accession>A0ABP0GNF1</accession>
<gene>
    <name evidence="2" type="ORF">CVLEPA_LOCUS26114</name>
</gene>
<feature type="transmembrane region" description="Helical" evidence="1">
    <location>
        <begin position="53"/>
        <end position="72"/>
    </location>
</feature>
<name>A0ABP0GNF1_CLALP</name>
<organism evidence="2 3">
    <name type="scientific">Clavelina lepadiformis</name>
    <name type="common">Light-bulb sea squirt</name>
    <name type="synonym">Ascidia lepadiformis</name>
    <dbReference type="NCBI Taxonomy" id="159417"/>
    <lineage>
        <taxon>Eukaryota</taxon>
        <taxon>Metazoa</taxon>
        <taxon>Chordata</taxon>
        <taxon>Tunicata</taxon>
        <taxon>Ascidiacea</taxon>
        <taxon>Aplousobranchia</taxon>
        <taxon>Clavelinidae</taxon>
        <taxon>Clavelina</taxon>
    </lineage>
</organism>
<evidence type="ECO:0000256" key="1">
    <source>
        <dbReference type="SAM" id="Phobius"/>
    </source>
</evidence>
<dbReference type="Proteomes" id="UP001642483">
    <property type="component" value="Unassembled WGS sequence"/>
</dbReference>
<keyword evidence="1" id="KW-0472">Membrane</keyword>
<proteinExistence type="predicted"/>
<comment type="caution">
    <text evidence="2">The sequence shown here is derived from an EMBL/GenBank/DDBJ whole genome shotgun (WGS) entry which is preliminary data.</text>
</comment>